<name>A0ABQ6FL21_9CHLR</name>
<dbReference type="SUPFAM" id="SSF55874">
    <property type="entry name" value="ATPase domain of HSP90 chaperone/DNA topoisomerase II/histidine kinase"/>
    <property type="match status" value="1"/>
</dbReference>
<evidence type="ECO:0000256" key="7">
    <source>
        <dbReference type="SAM" id="Phobius"/>
    </source>
</evidence>
<evidence type="ECO:0000313" key="9">
    <source>
        <dbReference type="EMBL" id="GLV54955.1"/>
    </source>
</evidence>
<dbReference type="SMART" id="SM00387">
    <property type="entry name" value="HATPase_c"/>
    <property type="match status" value="1"/>
</dbReference>
<dbReference type="EC" id="2.7.13.3" evidence="2"/>
<dbReference type="PANTHER" id="PTHR43711">
    <property type="entry name" value="TWO-COMPONENT HISTIDINE KINASE"/>
    <property type="match status" value="1"/>
</dbReference>
<sequence>MLKMYLFPRLLKQLPLDGAWRLCALSSLLCLVVLMSGLLVPFHQIALSLLIISVASLAWYFHLPFPYLCVGGVICALLLFLIWMMTLFWPRLLPLNVLLEIASFFLAAFVVSCIRTAFNAVQLAHHKTELAEQQLALAAARHQRLNDLKDQFLLNVSHELRTPLTEVKGYLELLRENYPQLDADSAANFLDHACHGCGELESLIDNILEATQLDISISSADIAVISLAEIAQGVIDRLDSQQHEIQLDISDDLAARASRQQLERVLHNLLSNAIKYSPADTRITVSATLISNRLPACPDICIRVQDMGEGVPAADMPMLFQKVMRLKRDMTGSVRGTGLGLFICKHLVETMGGRIWVESTGVPGQGSCFCFTLPGVPITLLPLSLTT</sequence>
<keyword evidence="6" id="KW-0902">Two-component regulatory system</keyword>
<protein>
    <recommendedName>
        <fullName evidence="2">histidine kinase</fullName>
        <ecNumber evidence="2">2.7.13.3</ecNumber>
    </recommendedName>
</protein>
<dbReference type="InterPro" id="IPR005467">
    <property type="entry name" value="His_kinase_dom"/>
</dbReference>
<dbReference type="Pfam" id="PF00512">
    <property type="entry name" value="HisKA"/>
    <property type="match status" value="1"/>
</dbReference>
<dbReference type="Proteomes" id="UP001344906">
    <property type="component" value="Unassembled WGS sequence"/>
</dbReference>
<keyword evidence="3" id="KW-0597">Phosphoprotein</keyword>
<dbReference type="InterPro" id="IPR003594">
    <property type="entry name" value="HATPase_dom"/>
</dbReference>
<keyword evidence="7" id="KW-0812">Transmembrane</keyword>
<feature type="transmembrane region" description="Helical" evidence="7">
    <location>
        <begin position="68"/>
        <end position="89"/>
    </location>
</feature>
<dbReference type="SUPFAM" id="SSF47384">
    <property type="entry name" value="Homodimeric domain of signal transducing histidine kinase"/>
    <property type="match status" value="1"/>
</dbReference>
<dbReference type="CDD" id="cd00082">
    <property type="entry name" value="HisKA"/>
    <property type="match status" value="1"/>
</dbReference>
<feature type="transmembrane region" description="Helical" evidence="7">
    <location>
        <begin position="45"/>
        <end position="61"/>
    </location>
</feature>
<keyword evidence="7" id="KW-0472">Membrane</keyword>
<dbReference type="PROSITE" id="PS50109">
    <property type="entry name" value="HIS_KIN"/>
    <property type="match status" value="1"/>
</dbReference>
<gene>
    <name evidence="9" type="ORF">KDH_18020</name>
</gene>
<keyword evidence="7" id="KW-1133">Transmembrane helix</keyword>
<evidence type="ECO:0000256" key="2">
    <source>
        <dbReference type="ARBA" id="ARBA00012438"/>
    </source>
</evidence>
<dbReference type="PRINTS" id="PR00344">
    <property type="entry name" value="BCTRLSENSOR"/>
</dbReference>
<dbReference type="InterPro" id="IPR003661">
    <property type="entry name" value="HisK_dim/P_dom"/>
</dbReference>
<dbReference type="Gene3D" id="3.30.565.10">
    <property type="entry name" value="Histidine kinase-like ATPase, C-terminal domain"/>
    <property type="match status" value="1"/>
</dbReference>
<comment type="catalytic activity">
    <reaction evidence="1">
        <text>ATP + protein L-histidine = ADP + protein N-phospho-L-histidine.</text>
        <dbReference type="EC" id="2.7.13.3"/>
    </reaction>
</comment>
<feature type="transmembrane region" description="Helical" evidence="7">
    <location>
        <begin position="95"/>
        <end position="118"/>
    </location>
</feature>
<reference evidence="9 10" key="1">
    <citation type="submission" date="2023-02" db="EMBL/GenBank/DDBJ databases">
        <title>Dictyobacter halimunensis sp. nov., a new member of the class Ktedonobacteria from forest soil in a geothermal area.</title>
        <authorList>
            <person name="Rachmania M.K."/>
            <person name="Ningsih F."/>
            <person name="Sakai Y."/>
            <person name="Yabe S."/>
            <person name="Yokota A."/>
            <person name="Sjamsuridzal W."/>
        </authorList>
    </citation>
    <scope>NUCLEOTIDE SEQUENCE [LARGE SCALE GENOMIC DNA]</scope>
    <source>
        <strain evidence="9 10">S3.2.2.5</strain>
    </source>
</reference>
<dbReference type="Pfam" id="PF02518">
    <property type="entry name" value="HATPase_c"/>
    <property type="match status" value="1"/>
</dbReference>
<feature type="transmembrane region" description="Helical" evidence="7">
    <location>
        <begin position="20"/>
        <end position="39"/>
    </location>
</feature>
<evidence type="ECO:0000256" key="1">
    <source>
        <dbReference type="ARBA" id="ARBA00000085"/>
    </source>
</evidence>
<dbReference type="Gene3D" id="1.10.287.130">
    <property type="match status" value="1"/>
</dbReference>
<dbReference type="InterPro" id="IPR050736">
    <property type="entry name" value="Sensor_HK_Regulatory"/>
</dbReference>
<dbReference type="EMBL" id="BSRI01000001">
    <property type="protein sequence ID" value="GLV54955.1"/>
    <property type="molecule type" value="Genomic_DNA"/>
</dbReference>
<evidence type="ECO:0000256" key="4">
    <source>
        <dbReference type="ARBA" id="ARBA00022679"/>
    </source>
</evidence>
<keyword evidence="5" id="KW-0418">Kinase</keyword>
<dbReference type="InterPro" id="IPR036890">
    <property type="entry name" value="HATPase_C_sf"/>
</dbReference>
<dbReference type="InterPro" id="IPR036097">
    <property type="entry name" value="HisK_dim/P_sf"/>
</dbReference>
<accession>A0ABQ6FL21</accession>
<keyword evidence="10" id="KW-1185">Reference proteome</keyword>
<evidence type="ECO:0000259" key="8">
    <source>
        <dbReference type="PROSITE" id="PS50109"/>
    </source>
</evidence>
<keyword evidence="4" id="KW-0808">Transferase</keyword>
<feature type="domain" description="Histidine kinase" evidence="8">
    <location>
        <begin position="155"/>
        <end position="377"/>
    </location>
</feature>
<evidence type="ECO:0000256" key="6">
    <source>
        <dbReference type="ARBA" id="ARBA00023012"/>
    </source>
</evidence>
<dbReference type="SMART" id="SM00388">
    <property type="entry name" value="HisKA"/>
    <property type="match status" value="1"/>
</dbReference>
<evidence type="ECO:0000313" key="10">
    <source>
        <dbReference type="Proteomes" id="UP001344906"/>
    </source>
</evidence>
<dbReference type="PANTHER" id="PTHR43711:SF1">
    <property type="entry name" value="HISTIDINE KINASE 1"/>
    <property type="match status" value="1"/>
</dbReference>
<evidence type="ECO:0000256" key="3">
    <source>
        <dbReference type="ARBA" id="ARBA00022553"/>
    </source>
</evidence>
<evidence type="ECO:0000256" key="5">
    <source>
        <dbReference type="ARBA" id="ARBA00022777"/>
    </source>
</evidence>
<organism evidence="9 10">
    <name type="scientific">Dictyobacter halimunensis</name>
    <dbReference type="NCBI Taxonomy" id="3026934"/>
    <lineage>
        <taxon>Bacteria</taxon>
        <taxon>Bacillati</taxon>
        <taxon>Chloroflexota</taxon>
        <taxon>Ktedonobacteria</taxon>
        <taxon>Ktedonobacterales</taxon>
        <taxon>Dictyobacteraceae</taxon>
        <taxon>Dictyobacter</taxon>
    </lineage>
</organism>
<comment type="caution">
    <text evidence="9">The sequence shown here is derived from an EMBL/GenBank/DDBJ whole genome shotgun (WGS) entry which is preliminary data.</text>
</comment>
<proteinExistence type="predicted"/>
<dbReference type="InterPro" id="IPR004358">
    <property type="entry name" value="Sig_transdc_His_kin-like_C"/>
</dbReference>